<gene>
    <name evidence="1" type="ORF">HPB49_015740</name>
</gene>
<reference evidence="1" key="1">
    <citation type="submission" date="2020-05" db="EMBL/GenBank/DDBJ databases">
        <title>Large-scale comparative analyses of tick genomes elucidate their genetic diversity and vector capacities.</title>
        <authorList>
            <person name="Jia N."/>
            <person name="Wang J."/>
            <person name="Shi W."/>
            <person name="Du L."/>
            <person name="Sun Y."/>
            <person name="Zhan W."/>
            <person name="Jiang J."/>
            <person name="Wang Q."/>
            <person name="Zhang B."/>
            <person name="Ji P."/>
            <person name="Sakyi L.B."/>
            <person name="Cui X."/>
            <person name="Yuan T."/>
            <person name="Jiang B."/>
            <person name="Yang W."/>
            <person name="Lam T.T.-Y."/>
            <person name="Chang Q."/>
            <person name="Ding S."/>
            <person name="Wang X."/>
            <person name="Zhu J."/>
            <person name="Ruan X."/>
            <person name="Zhao L."/>
            <person name="Wei J."/>
            <person name="Que T."/>
            <person name="Du C."/>
            <person name="Cheng J."/>
            <person name="Dai P."/>
            <person name="Han X."/>
            <person name="Huang E."/>
            <person name="Gao Y."/>
            <person name="Liu J."/>
            <person name="Shao H."/>
            <person name="Ye R."/>
            <person name="Li L."/>
            <person name="Wei W."/>
            <person name="Wang X."/>
            <person name="Wang C."/>
            <person name="Yang T."/>
            <person name="Huo Q."/>
            <person name="Li W."/>
            <person name="Guo W."/>
            <person name="Chen H."/>
            <person name="Zhou L."/>
            <person name="Ni X."/>
            <person name="Tian J."/>
            <person name="Zhou Y."/>
            <person name="Sheng Y."/>
            <person name="Liu T."/>
            <person name="Pan Y."/>
            <person name="Xia L."/>
            <person name="Li J."/>
            <person name="Zhao F."/>
            <person name="Cao W."/>
        </authorList>
    </citation>
    <scope>NUCLEOTIDE SEQUENCE</scope>
    <source>
        <strain evidence="1">Dsil-2018</strain>
    </source>
</reference>
<keyword evidence="2" id="KW-1185">Reference proteome</keyword>
<evidence type="ECO:0000313" key="1">
    <source>
        <dbReference type="EMBL" id="KAH7933683.1"/>
    </source>
</evidence>
<evidence type="ECO:0000313" key="2">
    <source>
        <dbReference type="Proteomes" id="UP000821865"/>
    </source>
</evidence>
<accession>A0ACB8C4A5</accession>
<dbReference type="EMBL" id="CM023478">
    <property type="protein sequence ID" value="KAH7933683.1"/>
    <property type="molecule type" value="Genomic_DNA"/>
</dbReference>
<organism evidence="1 2">
    <name type="scientific">Dermacentor silvarum</name>
    <name type="common">Tick</name>
    <dbReference type="NCBI Taxonomy" id="543639"/>
    <lineage>
        <taxon>Eukaryota</taxon>
        <taxon>Metazoa</taxon>
        <taxon>Ecdysozoa</taxon>
        <taxon>Arthropoda</taxon>
        <taxon>Chelicerata</taxon>
        <taxon>Arachnida</taxon>
        <taxon>Acari</taxon>
        <taxon>Parasitiformes</taxon>
        <taxon>Ixodida</taxon>
        <taxon>Ixodoidea</taxon>
        <taxon>Ixodidae</taxon>
        <taxon>Rhipicephalinae</taxon>
        <taxon>Dermacentor</taxon>
    </lineage>
</organism>
<sequence length="123" mass="13369">MLTVHPHARLIARRVPTTHNGARTVTTQLFACVYAMPGKVSVRLFLFANARELAGTSEASLLVPAVLRDVDELKQVIFEAYPRLATLEHSAVISVNESYIEPGLEVTLRQGDEVAFIPAISGG</sequence>
<dbReference type="Proteomes" id="UP000821865">
    <property type="component" value="Chromosome 9"/>
</dbReference>
<name>A0ACB8C4A5_DERSI</name>
<proteinExistence type="predicted"/>
<protein>
    <submittedName>
        <fullName evidence="1">Uncharacterized protein</fullName>
    </submittedName>
</protein>
<comment type="caution">
    <text evidence="1">The sequence shown here is derived from an EMBL/GenBank/DDBJ whole genome shotgun (WGS) entry which is preliminary data.</text>
</comment>